<evidence type="ECO:0000313" key="1">
    <source>
        <dbReference type="EMBL" id="TBO60893.1"/>
    </source>
</evidence>
<sequence length="66" mass="7391">MSIPTRALAYFDDEPTFVHAARTLGIQAHLFTEPAEFTAHLRALGLPLTSRDRQEVPAPAFDARER</sequence>
<name>A0A4Q9HZX5_STRKA</name>
<dbReference type="EMBL" id="SIXH01000022">
    <property type="protein sequence ID" value="TBO60893.1"/>
    <property type="molecule type" value="Genomic_DNA"/>
</dbReference>
<dbReference type="OrthoDB" id="9797415at2"/>
<evidence type="ECO:0008006" key="3">
    <source>
        <dbReference type="Google" id="ProtNLM"/>
    </source>
</evidence>
<dbReference type="RefSeq" id="WP_131122209.1">
    <property type="nucleotide sequence ID" value="NZ_NDXL01000001.1"/>
</dbReference>
<gene>
    <name evidence="1" type="ORF">EYS09_04125</name>
</gene>
<dbReference type="Proteomes" id="UP000292452">
    <property type="component" value="Unassembled WGS sequence"/>
</dbReference>
<comment type="caution">
    <text evidence="1">The sequence shown here is derived from an EMBL/GenBank/DDBJ whole genome shotgun (WGS) entry which is preliminary data.</text>
</comment>
<evidence type="ECO:0000313" key="2">
    <source>
        <dbReference type="Proteomes" id="UP000292452"/>
    </source>
</evidence>
<organism evidence="1 2">
    <name type="scientific">Streptomyces kasugaensis</name>
    <dbReference type="NCBI Taxonomy" id="1946"/>
    <lineage>
        <taxon>Bacteria</taxon>
        <taxon>Bacillati</taxon>
        <taxon>Actinomycetota</taxon>
        <taxon>Actinomycetes</taxon>
        <taxon>Kitasatosporales</taxon>
        <taxon>Streptomycetaceae</taxon>
        <taxon>Streptomyces</taxon>
    </lineage>
</organism>
<protein>
    <recommendedName>
        <fullName evidence="3">HAD family hydrolase</fullName>
    </recommendedName>
</protein>
<reference evidence="1 2" key="1">
    <citation type="submission" date="2019-02" db="EMBL/GenBank/DDBJ databases">
        <title>Draft Genome Sequence of Streptomyces sp. AM-2504, identified by 16S rRNA comparative analysis as a Streptomyces Kasugaensis strain.</title>
        <authorList>
            <person name="Napolioni V."/>
            <person name="Giuliodori A.M."/>
            <person name="Spurio R."/>
            <person name="Fabbretti A."/>
        </authorList>
    </citation>
    <scope>NUCLEOTIDE SEQUENCE [LARGE SCALE GENOMIC DNA]</scope>
    <source>
        <strain evidence="1 2">AM-2504</strain>
    </source>
</reference>
<keyword evidence="2" id="KW-1185">Reference proteome</keyword>
<proteinExistence type="predicted"/>
<dbReference type="AlphaFoldDB" id="A0A4Q9HZX5"/>
<accession>A0A4Q9HZX5</accession>